<evidence type="ECO:0000313" key="2">
    <source>
        <dbReference type="EMBL" id="MFC0604875.1"/>
    </source>
</evidence>
<dbReference type="InterPro" id="IPR029052">
    <property type="entry name" value="Metallo-depent_PP-like"/>
</dbReference>
<dbReference type="InterPro" id="IPR051918">
    <property type="entry name" value="STPP_CPPED1"/>
</dbReference>
<reference evidence="2 3" key="1">
    <citation type="submission" date="2024-09" db="EMBL/GenBank/DDBJ databases">
        <authorList>
            <person name="Sun Q."/>
            <person name="Mori K."/>
        </authorList>
    </citation>
    <scope>NUCLEOTIDE SEQUENCE [LARGE SCALE GENOMIC DNA]</scope>
    <source>
        <strain evidence="2 3">NCAIM B.02481</strain>
    </source>
</reference>
<sequence length="324" mass="36975">MVIRYYILVFIFLNSCSSSKGDSFEFVVLPDTQTLVEEFPEVYMNQLQWIERNKERFSFVLHVGDITQNNSEEEWQVAKSGLSLLNKKVPYNLALGNHDMGSEIGKFADTRNTMLANRFFPHSEYISQSNSIATFPKGSIDNNCAEYDLVGQKWLVFSLEFGPRNKTIEWVNGIIANHPNHKVILNTHSYMYNDNTLQDGNDWYLPQKYGVGKDTGAEAVNDGGQLWEKLVKPNKNIIMVFSGHILGSGVGQLVAKNNYGNTVYQMLANYQKNVKGVEKGDSGYLRIIKVDKKTNTISVKTYSPWLDKFYTNPEHEFTFTNVEI</sequence>
<feature type="domain" description="Calcineurin-like phosphoesterase" evidence="1">
    <location>
        <begin position="47"/>
        <end position="245"/>
    </location>
</feature>
<accession>A0ABV6QB26</accession>
<dbReference type="SUPFAM" id="SSF56300">
    <property type="entry name" value="Metallo-dependent phosphatases"/>
    <property type="match status" value="1"/>
</dbReference>
<dbReference type="EMBL" id="JBHLTQ010000005">
    <property type="protein sequence ID" value="MFC0604875.1"/>
    <property type="molecule type" value="Genomic_DNA"/>
</dbReference>
<organism evidence="2 3">
    <name type="scientific">Winogradskyella pulchriflava</name>
    <dbReference type="NCBI Taxonomy" id="1110688"/>
    <lineage>
        <taxon>Bacteria</taxon>
        <taxon>Pseudomonadati</taxon>
        <taxon>Bacteroidota</taxon>
        <taxon>Flavobacteriia</taxon>
        <taxon>Flavobacteriales</taxon>
        <taxon>Flavobacteriaceae</taxon>
        <taxon>Winogradskyella</taxon>
    </lineage>
</organism>
<proteinExistence type="predicted"/>
<dbReference type="PANTHER" id="PTHR43143">
    <property type="entry name" value="METALLOPHOSPHOESTERASE, CALCINEURIN SUPERFAMILY"/>
    <property type="match status" value="1"/>
</dbReference>
<dbReference type="RefSeq" id="WP_386063267.1">
    <property type="nucleotide sequence ID" value="NZ_JBHLTQ010000005.1"/>
</dbReference>
<dbReference type="InterPro" id="IPR004843">
    <property type="entry name" value="Calcineurin-like_PHP"/>
</dbReference>
<evidence type="ECO:0000313" key="3">
    <source>
        <dbReference type="Proteomes" id="UP001589832"/>
    </source>
</evidence>
<name>A0ABV6QB26_9FLAO</name>
<comment type="caution">
    <text evidence="2">The sequence shown here is derived from an EMBL/GenBank/DDBJ whole genome shotgun (WGS) entry which is preliminary data.</text>
</comment>
<gene>
    <name evidence="2" type="ORF">ACFFGA_09955</name>
</gene>
<dbReference type="Pfam" id="PF00149">
    <property type="entry name" value="Metallophos"/>
    <property type="match status" value="1"/>
</dbReference>
<dbReference type="PANTHER" id="PTHR43143:SF5">
    <property type="entry name" value="SECRETED PROTEIN"/>
    <property type="match status" value="1"/>
</dbReference>
<protein>
    <submittedName>
        <fullName evidence="2">Metallophosphoesterase</fullName>
    </submittedName>
</protein>
<dbReference type="Gene3D" id="3.60.21.10">
    <property type="match status" value="1"/>
</dbReference>
<dbReference type="Proteomes" id="UP001589832">
    <property type="component" value="Unassembled WGS sequence"/>
</dbReference>
<keyword evidence="3" id="KW-1185">Reference proteome</keyword>
<evidence type="ECO:0000259" key="1">
    <source>
        <dbReference type="Pfam" id="PF00149"/>
    </source>
</evidence>